<gene>
    <name evidence="1" type="ORF">SAMN05421820_11586</name>
</gene>
<dbReference type="RefSeq" id="WP_074612630.1">
    <property type="nucleotide sequence ID" value="NZ_FNGY01000015.1"/>
</dbReference>
<keyword evidence="2" id="KW-1185">Reference proteome</keyword>
<dbReference type="OrthoDB" id="1046747at2"/>
<evidence type="ECO:0000313" key="1">
    <source>
        <dbReference type="EMBL" id="SDO47537.1"/>
    </source>
</evidence>
<sequence>MISDSTIYTYYSDKPYVRERNVFVYDKNKKLKELIIKNYSWKDTTTVYNSERKITYKYDAQSRLLEKAEYDRSGKLSSTDRYLYDNKGRKIKELYQTDTERYNRYSSYQYNQQGNVIESGIYNMGNEPQMKRTFKYNADNLLIERTYDIKNSKKLKALFSYDKKKQLVKVQQFINDKVYYVNEFVLDQKGNVLESMFYLPGNKPLVKHIHQIEYYD</sequence>
<protein>
    <submittedName>
        <fullName evidence="1">YD repeat-containing protein</fullName>
    </submittedName>
</protein>
<proteinExistence type="predicted"/>
<name>A0A1H0JV83_9SPHI</name>
<dbReference type="Proteomes" id="UP000183200">
    <property type="component" value="Unassembled WGS sequence"/>
</dbReference>
<dbReference type="EMBL" id="FNGY01000015">
    <property type="protein sequence ID" value="SDO47537.1"/>
    <property type="molecule type" value="Genomic_DNA"/>
</dbReference>
<dbReference type="Gene3D" id="2.180.10.10">
    <property type="entry name" value="RHS repeat-associated core"/>
    <property type="match status" value="1"/>
</dbReference>
<dbReference type="AlphaFoldDB" id="A0A1H0JV83"/>
<organism evidence="1 2">
    <name type="scientific">Pedobacter steynii</name>
    <dbReference type="NCBI Taxonomy" id="430522"/>
    <lineage>
        <taxon>Bacteria</taxon>
        <taxon>Pseudomonadati</taxon>
        <taxon>Bacteroidota</taxon>
        <taxon>Sphingobacteriia</taxon>
        <taxon>Sphingobacteriales</taxon>
        <taxon>Sphingobacteriaceae</taxon>
        <taxon>Pedobacter</taxon>
    </lineage>
</organism>
<accession>A0A1H0JV83</accession>
<evidence type="ECO:0000313" key="2">
    <source>
        <dbReference type="Proteomes" id="UP000183200"/>
    </source>
</evidence>
<reference evidence="2" key="1">
    <citation type="submission" date="2016-10" db="EMBL/GenBank/DDBJ databases">
        <authorList>
            <person name="Varghese N."/>
            <person name="Submissions S."/>
        </authorList>
    </citation>
    <scope>NUCLEOTIDE SEQUENCE [LARGE SCALE GENOMIC DNA]</scope>
    <source>
        <strain evidence="2">DSM 19110</strain>
    </source>
</reference>